<feature type="transmembrane region" description="Helical" evidence="1">
    <location>
        <begin position="141"/>
        <end position="159"/>
    </location>
</feature>
<dbReference type="Proteomes" id="UP000183995">
    <property type="component" value="Unassembled WGS sequence"/>
</dbReference>
<dbReference type="OrthoDB" id="2360867at2"/>
<feature type="transmembrane region" description="Helical" evidence="1">
    <location>
        <begin position="90"/>
        <end position="107"/>
    </location>
</feature>
<evidence type="ECO:0000313" key="2">
    <source>
        <dbReference type="EMBL" id="SHH78301.1"/>
    </source>
</evidence>
<evidence type="ECO:0000313" key="3">
    <source>
        <dbReference type="Proteomes" id="UP000183995"/>
    </source>
</evidence>
<feature type="transmembrane region" description="Helical" evidence="1">
    <location>
        <begin position="114"/>
        <end position="135"/>
    </location>
</feature>
<feature type="transmembrane region" description="Helical" evidence="1">
    <location>
        <begin position="64"/>
        <end position="84"/>
    </location>
</feature>
<evidence type="ECO:0000256" key="1">
    <source>
        <dbReference type="SAM" id="Phobius"/>
    </source>
</evidence>
<feature type="transmembrane region" description="Helical" evidence="1">
    <location>
        <begin position="12"/>
        <end position="32"/>
    </location>
</feature>
<accession>A0A1M5VSS6</accession>
<keyword evidence="1" id="KW-0472">Membrane</keyword>
<dbReference type="STRING" id="1123282.SAMN02745823_01006"/>
<reference evidence="2 3" key="1">
    <citation type="submission" date="2016-11" db="EMBL/GenBank/DDBJ databases">
        <authorList>
            <person name="Jaros S."/>
            <person name="Januszkiewicz K."/>
            <person name="Wedrychowicz H."/>
        </authorList>
    </citation>
    <scope>NUCLEOTIDE SEQUENCE [LARGE SCALE GENOMIC DNA]</scope>
    <source>
        <strain evidence="2 3">DSM 10068</strain>
    </source>
</reference>
<protein>
    <submittedName>
        <fullName evidence="2">Uncharacterized protein</fullName>
    </submittedName>
</protein>
<proteinExistence type="predicted"/>
<keyword evidence="1" id="KW-0812">Transmembrane</keyword>
<keyword evidence="1" id="KW-1133">Transmembrane helix</keyword>
<dbReference type="EMBL" id="FQXV01000002">
    <property type="protein sequence ID" value="SHH78301.1"/>
    <property type="molecule type" value="Genomic_DNA"/>
</dbReference>
<name>A0A1M5VSS6_9FIRM</name>
<dbReference type="RefSeq" id="WP_084726250.1">
    <property type="nucleotide sequence ID" value="NZ_FQXV01000002.1"/>
</dbReference>
<sequence length="218" mass="25168">MNMSQTNKHRFDAGFAVAGALMTIVFFAIVNIITSRGYLWFIYPSFAVLWWPVSVIFARGRPRIFSVVCSVMTLLFLALINLMFSPFYLWVLYAAFPLLCWPVIVCLGKRAGRLPAAMSISLLVIAYYILLNIFYSPGFPWFIFPTYAVLWWPLAVAFAKKRRPMLFSLSAVLWSSLFFIVLNTVTTPHEIWAVYPIFALLWWPLSVFCFVYKKRPAV</sequence>
<dbReference type="AlphaFoldDB" id="A0A1M5VSS6"/>
<feature type="transmembrane region" description="Helical" evidence="1">
    <location>
        <begin position="166"/>
        <end position="185"/>
    </location>
</feature>
<feature type="transmembrane region" description="Helical" evidence="1">
    <location>
        <begin position="38"/>
        <end position="57"/>
    </location>
</feature>
<organism evidence="2 3">
    <name type="scientific">Sporobacter termitidis DSM 10068</name>
    <dbReference type="NCBI Taxonomy" id="1123282"/>
    <lineage>
        <taxon>Bacteria</taxon>
        <taxon>Bacillati</taxon>
        <taxon>Bacillota</taxon>
        <taxon>Clostridia</taxon>
        <taxon>Eubacteriales</taxon>
        <taxon>Oscillospiraceae</taxon>
        <taxon>Sporobacter</taxon>
    </lineage>
</organism>
<keyword evidence="3" id="KW-1185">Reference proteome</keyword>
<gene>
    <name evidence="2" type="ORF">SAMN02745823_01006</name>
</gene>
<feature type="transmembrane region" description="Helical" evidence="1">
    <location>
        <begin position="191"/>
        <end position="212"/>
    </location>
</feature>